<protein>
    <recommendedName>
        <fullName evidence="4">EB domain-containing protein</fullName>
    </recommendedName>
</protein>
<dbReference type="Pfam" id="PF01683">
    <property type="entry name" value="EB"/>
    <property type="match status" value="2"/>
</dbReference>
<name>A0AAU9EUW3_DROMD</name>
<evidence type="ECO:0000259" key="4">
    <source>
        <dbReference type="Pfam" id="PF01683"/>
    </source>
</evidence>
<accession>A0AAU9EUW3</accession>
<dbReference type="Proteomes" id="UP001500889">
    <property type="component" value="Chromosome O"/>
</dbReference>
<feature type="domain" description="EB" evidence="4">
    <location>
        <begin position="597"/>
        <end position="651"/>
    </location>
</feature>
<feature type="transmembrane region" description="Helical" evidence="2">
    <location>
        <begin position="714"/>
        <end position="734"/>
    </location>
</feature>
<feature type="region of interest" description="Disordered" evidence="1">
    <location>
        <begin position="199"/>
        <end position="251"/>
    </location>
</feature>
<keyword evidence="2" id="KW-0812">Transmembrane</keyword>
<dbReference type="EMBL" id="AP029263">
    <property type="protein sequence ID" value="BFF90678.1"/>
    <property type="molecule type" value="Genomic_DNA"/>
</dbReference>
<dbReference type="PANTHER" id="PTHR39069">
    <property type="entry name" value="ECDYSONE-INDUCIBLE GENE E1, ISOFORM A"/>
    <property type="match status" value="1"/>
</dbReference>
<organism evidence="5 6">
    <name type="scientific">Drosophila madeirensis</name>
    <name type="common">Fruit fly</name>
    <dbReference type="NCBI Taxonomy" id="30013"/>
    <lineage>
        <taxon>Eukaryota</taxon>
        <taxon>Metazoa</taxon>
        <taxon>Ecdysozoa</taxon>
        <taxon>Arthropoda</taxon>
        <taxon>Hexapoda</taxon>
        <taxon>Insecta</taxon>
        <taxon>Pterygota</taxon>
        <taxon>Neoptera</taxon>
        <taxon>Endopterygota</taxon>
        <taxon>Diptera</taxon>
        <taxon>Brachycera</taxon>
        <taxon>Muscomorpha</taxon>
        <taxon>Ephydroidea</taxon>
        <taxon>Drosophilidae</taxon>
        <taxon>Drosophila</taxon>
        <taxon>Sophophora</taxon>
    </lineage>
</organism>
<evidence type="ECO:0000256" key="3">
    <source>
        <dbReference type="SAM" id="SignalP"/>
    </source>
</evidence>
<gene>
    <name evidence="5" type="ORF">DMAD_09163</name>
</gene>
<feature type="compositionally biased region" description="Acidic residues" evidence="1">
    <location>
        <begin position="213"/>
        <end position="237"/>
    </location>
</feature>
<feature type="domain" description="EB" evidence="4">
    <location>
        <begin position="67"/>
        <end position="111"/>
    </location>
</feature>
<feature type="region of interest" description="Disordered" evidence="1">
    <location>
        <begin position="337"/>
        <end position="358"/>
    </location>
</feature>
<keyword evidence="3" id="KW-0732">Signal</keyword>
<dbReference type="InterPro" id="IPR006149">
    <property type="entry name" value="EB_dom"/>
</dbReference>
<dbReference type="AlphaFoldDB" id="A0AAU9EUW3"/>
<dbReference type="PANTHER" id="PTHR39069:SF8">
    <property type="entry name" value="FI17111P1"/>
    <property type="match status" value="1"/>
</dbReference>
<evidence type="ECO:0000313" key="6">
    <source>
        <dbReference type="Proteomes" id="UP001500889"/>
    </source>
</evidence>
<keyword evidence="2" id="KW-0472">Membrane</keyword>
<reference evidence="5 6" key="1">
    <citation type="submission" date="2024-02" db="EMBL/GenBank/DDBJ databases">
        <title>A chromosome-level genome assembly of Drosophila madeirensis, a fruit fly species endemic to Madeira island.</title>
        <authorList>
            <person name="Tomihara K."/>
            <person name="Llopart A."/>
            <person name="Yamamoto D."/>
        </authorList>
    </citation>
    <scope>NUCLEOTIDE SEQUENCE [LARGE SCALE GENOMIC DNA]</scope>
    <source>
        <strain evidence="5 6">RF1</strain>
    </source>
</reference>
<keyword evidence="6" id="KW-1185">Reference proteome</keyword>
<evidence type="ECO:0000256" key="1">
    <source>
        <dbReference type="SAM" id="MobiDB-lite"/>
    </source>
</evidence>
<feature type="chain" id="PRO_5043684076" description="EB domain-containing protein" evidence="3">
    <location>
        <begin position="20"/>
        <end position="739"/>
    </location>
</feature>
<sequence length="739" mass="81106">MSNLKWFLTLGVLCVVLHPQGDGGASAVFWPCESEADCTADGSSCVLGNGQCECPNFDAVLSADFTRCLTTSHIGDTCDETAQCNLMPTGANCKAGVCDCADGHNYVRGKCRPLNGLGESCDTDLDCYFGYDRASVSCQQNVCGCANGYYNRYGNICRRKSMEENDACVVNEDCDALGAAAECVGLICTYVDEIGTTAGPGTGTTDDTTTTLNDDDTTTTLNDDDTTTTLNDDDDTTEATNTETPTEEPTAETPLFFRRQLTKAFVHAPPPPAAAAAAATTTHVDAAAQVSFSLTNGETEALLSPRSPRSHEIAVQTSIEKYELRDLKELGRSVRHVATATASTSTSSRSRSRSRRTSSYNYRRHLPALFRFDDEDIKTYSTLGSSRDDEDGEDKKYGSSCTENGKTCTGLPHSICSTKVCLCRQGYYARNGKCFAELGEIAESTDECEYEFDELSKSCVCQKNYFYEHDLRNCRKPIQYHLSCTSNSQCSPFGASYCHPDIPRRCTCEEYALYDAIKQLCEYKRGLGAECDSNDACPVDHSVCSNRLCVCADNYFEKDETCVRGINAECSEDDECIPDNTACTSKDSEEQTRSCQCRKGYVHFKDQCLKEAEELEEECIEDEQCKPLLASCSTEGKCACSDEQHEKNGVCEVKRELGESCTKATECHVEKDPENVECRNSVCQCKFGYQTNTEQKQCIRVMPNKKNSSGRPSALKIITFMLIGSAFLITSAAIKQAYY</sequence>
<feature type="region of interest" description="Disordered" evidence="1">
    <location>
        <begin position="381"/>
        <end position="400"/>
    </location>
</feature>
<feature type="signal peptide" evidence="3">
    <location>
        <begin position="1"/>
        <end position="19"/>
    </location>
</feature>
<feature type="compositionally biased region" description="Low complexity" evidence="1">
    <location>
        <begin position="199"/>
        <end position="212"/>
    </location>
</feature>
<keyword evidence="2" id="KW-1133">Transmembrane helix</keyword>
<proteinExistence type="predicted"/>
<feature type="compositionally biased region" description="Low complexity" evidence="1">
    <location>
        <begin position="338"/>
        <end position="349"/>
    </location>
</feature>
<evidence type="ECO:0000313" key="5">
    <source>
        <dbReference type="EMBL" id="BFF90678.1"/>
    </source>
</evidence>
<evidence type="ECO:0000256" key="2">
    <source>
        <dbReference type="SAM" id="Phobius"/>
    </source>
</evidence>